<dbReference type="InterPro" id="IPR024453">
    <property type="entry name" value="Peptidase_C92"/>
</dbReference>
<evidence type="ECO:0000313" key="1">
    <source>
        <dbReference type="EMBL" id="QDU37195.1"/>
    </source>
</evidence>
<dbReference type="Gene3D" id="3.90.1720.10">
    <property type="entry name" value="endopeptidase domain like (from Nostoc punctiforme)"/>
    <property type="match status" value="1"/>
</dbReference>
<accession>A0A517Z433</accession>
<gene>
    <name evidence="1" type="ORF">Mal4_15040</name>
</gene>
<evidence type="ECO:0000313" key="2">
    <source>
        <dbReference type="Proteomes" id="UP000320496"/>
    </source>
</evidence>
<dbReference type="Proteomes" id="UP000320496">
    <property type="component" value="Chromosome"/>
</dbReference>
<dbReference type="InterPro" id="IPR038765">
    <property type="entry name" value="Papain-like_cys_pep_sf"/>
</dbReference>
<protein>
    <recommendedName>
        <fullName evidence="3">Permuted papain-like amidase enzyme, YaeF/YiiX, C92 family</fullName>
    </recommendedName>
</protein>
<organism evidence="1 2">
    <name type="scientific">Maioricimonas rarisocia</name>
    <dbReference type="NCBI Taxonomy" id="2528026"/>
    <lineage>
        <taxon>Bacteria</taxon>
        <taxon>Pseudomonadati</taxon>
        <taxon>Planctomycetota</taxon>
        <taxon>Planctomycetia</taxon>
        <taxon>Planctomycetales</taxon>
        <taxon>Planctomycetaceae</taxon>
        <taxon>Maioricimonas</taxon>
    </lineage>
</organism>
<keyword evidence="2" id="KW-1185">Reference proteome</keyword>
<dbReference type="RefSeq" id="WP_145367967.1">
    <property type="nucleotide sequence ID" value="NZ_CP036275.1"/>
</dbReference>
<evidence type="ECO:0008006" key="3">
    <source>
        <dbReference type="Google" id="ProtNLM"/>
    </source>
</evidence>
<dbReference type="KEGG" id="mri:Mal4_15040"/>
<dbReference type="EMBL" id="CP036275">
    <property type="protein sequence ID" value="QDU37195.1"/>
    <property type="molecule type" value="Genomic_DNA"/>
</dbReference>
<name>A0A517Z433_9PLAN</name>
<reference evidence="1 2" key="1">
    <citation type="submission" date="2019-02" db="EMBL/GenBank/DDBJ databases">
        <title>Deep-cultivation of Planctomycetes and their phenomic and genomic characterization uncovers novel biology.</title>
        <authorList>
            <person name="Wiegand S."/>
            <person name="Jogler M."/>
            <person name="Boedeker C."/>
            <person name="Pinto D."/>
            <person name="Vollmers J."/>
            <person name="Rivas-Marin E."/>
            <person name="Kohn T."/>
            <person name="Peeters S.H."/>
            <person name="Heuer A."/>
            <person name="Rast P."/>
            <person name="Oberbeckmann S."/>
            <person name="Bunk B."/>
            <person name="Jeske O."/>
            <person name="Meyerdierks A."/>
            <person name="Storesund J.E."/>
            <person name="Kallscheuer N."/>
            <person name="Luecker S."/>
            <person name="Lage O.M."/>
            <person name="Pohl T."/>
            <person name="Merkel B.J."/>
            <person name="Hornburger P."/>
            <person name="Mueller R.-W."/>
            <person name="Bruemmer F."/>
            <person name="Labrenz M."/>
            <person name="Spormann A.M."/>
            <person name="Op den Camp H."/>
            <person name="Overmann J."/>
            <person name="Amann R."/>
            <person name="Jetten M.S.M."/>
            <person name="Mascher T."/>
            <person name="Medema M.H."/>
            <person name="Devos D.P."/>
            <person name="Kaster A.-K."/>
            <person name="Ovreas L."/>
            <person name="Rohde M."/>
            <person name="Galperin M.Y."/>
            <person name="Jogler C."/>
        </authorList>
    </citation>
    <scope>NUCLEOTIDE SEQUENCE [LARGE SCALE GENOMIC DNA]</scope>
    <source>
        <strain evidence="1 2">Mal4</strain>
    </source>
</reference>
<dbReference type="OrthoDB" id="275111at2"/>
<sequence length="225" mass="24563">MHALLLAAVLTGTGADPAPLPPQTAAEIAPTLQTGSLIFSKGDCLAVKVFTASPYTHVAVVVVEEGTPHVYDSMNGTGVRRLPLKEYLATQAPTVIHVYHPRKRLTREQEEQLRAHLQSRIGTPYAIRHHLSGKRADGLHCAEYATDALMSAGLIHAHRPPKVSPASLAEGVTIHHIYDDGRTIELEVESVPPPKGSNWCHQLWIDTKVCTSNCCSKLSSWFLCR</sequence>
<dbReference type="AlphaFoldDB" id="A0A517Z433"/>
<dbReference type="SUPFAM" id="SSF54001">
    <property type="entry name" value="Cysteine proteinases"/>
    <property type="match status" value="1"/>
</dbReference>
<proteinExistence type="predicted"/>
<dbReference type="Pfam" id="PF05708">
    <property type="entry name" value="Peptidase_C92"/>
    <property type="match status" value="1"/>
</dbReference>